<organism evidence="2">
    <name type="scientific">Bindweed mottle virus</name>
    <dbReference type="NCBI Taxonomy" id="3076663"/>
    <lineage>
        <taxon>Viruses</taxon>
        <taxon>Monodnaviria</taxon>
        <taxon>Shotokuvirae</taxon>
        <taxon>Cressdnaviricota</taxon>
        <taxon>Repensiviricetes</taxon>
        <taxon>Geplafuvirales</taxon>
        <taxon>Geminiviridae</taxon>
    </lineage>
</organism>
<proteinExistence type="predicted"/>
<evidence type="ECO:0000313" key="2">
    <source>
        <dbReference type="EMBL" id="WNI04730.1"/>
    </source>
</evidence>
<protein>
    <submittedName>
        <fullName evidence="2">C3</fullName>
    </submittedName>
</protein>
<evidence type="ECO:0000256" key="1">
    <source>
        <dbReference type="SAM" id="MobiDB-lite"/>
    </source>
</evidence>
<dbReference type="EMBL" id="OR389157">
    <property type="protein sequence ID" value="WNI04730.1"/>
    <property type="molecule type" value="Genomic_DNA"/>
</dbReference>
<name>A0AA96CAI7_9GEMI</name>
<accession>A0AA96CAI7</accession>
<sequence length="120" mass="13533">MISFITRPLKQCIPLHLQGNTSRRTVTSSRQELSRQDEDLLLRTLRQSGVSSLNRPMMRTPSLPSSENESPRTSFSDGQQFLLSLGIITDGNLRPIPHNSLILPDYLVPFNNGRPIIFCV</sequence>
<feature type="region of interest" description="Disordered" evidence="1">
    <location>
        <begin position="48"/>
        <end position="76"/>
    </location>
</feature>
<feature type="compositionally biased region" description="Polar residues" evidence="1">
    <location>
        <begin position="62"/>
        <end position="76"/>
    </location>
</feature>
<reference evidence="2" key="1">
    <citation type="submission" date="2023-08" db="EMBL/GenBank/DDBJ databases">
        <authorList>
            <person name="Kim D."/>
            <person name="Kwon J.A."/>
            <person name="Kim S.E."/>
            <person name="Igori D."/>
            <person name="Nie H."/>
            <person name="Moon J.S."/>
            <person name="Kim S.H."/>
        </authorList>
    </citation>
    <scope>NUCLEOTIDE SEQUENCE</scope>
    <source>
        <strain evidence="2">SK</strain>
    </source>
</reference>